<dbReference type="EMBL" id="BT047515">
    <property type="protein sequence ID" value="ACI67316.1"/>
    <property type="molecule type" value="mRNA"/>
</dbReference>
<dbReference type="GO" id="GO:0003676">
    <property type="term" value="F:nucleic acid binding"/>
    <property type="evidence" value="ECO:0007669"/>
    <property type="project" value="InterPro"/>
</dbReference>
<reference evidence="2" key="3">
    <citation type="submission" date="2010-08" db="EMBL/GenBank/DDBJ databases">
        <authorList>
            <consortium name="cGRASP (B.F. Koop &amp; W.S. Davidson)"/>
        </authorList>
    </citation>
    <scope>NUCLEOTIDE SEQUENCE</scope>
    <source>
        <tissue evidence="2">Head kidney</tissue>
    </source>
</reference>
<dbReference type="InterPro" id="IPR036397">
    <property type="entry name" value="RNaseH_sf"/>
</dbReference>
<evidence type="ECO:0000313" key="2">
    <source>
        <dbReference type="EMBL" id="ACI67316.1"/>
    </source>
</evidence>
<reference evidence="2" key="1">
    <citation type="submission" date="2008-10" db="EMBL/GenBank/DDBJ databases">
        <authorList>
            <consortium name="cGRASP (B.F. Koop &amp; W.S. Davidson)"/>
            <person name="Leong J."/>
            <person name="von Schalburg K."/>
            <person name="Cooper G."/>
            <person name="Moore R."/>
            <person name="Holt R."/>
            <person name="Davidson W.S."/>
            <person name="Koop B.F."/>
        </authorList>
    </citation>
    <scope>NUCLEOTIDE SEQUENCE</scope>
    <source>
        <tissue evidence="2">Head kidney</tissue>
    </source>
</reference>
<reference evidence="2" key="2">
    <citation type="journal article" date="2010" name="BMC Genomics">
        <title>Salmo salar and Esox lucius full-length cDNA sequences reveal changes in evolutionary pressures on a post-tetraploidization genome.</title>
        <authorList>
            <person name="Leong J.S."/>
            <person name="Jantzen S.G."/>
            <person name="von Schalburg K.R."/>
            <person name="Cooper G.A."/>
            <person name="Messmer A.M."/>
            <person name="Liao N.Y."/>
            <person name="Munro S."/>
            <person name="Moore R."/>
            <person name="Holt R.A."/>
            <person name="Jones S.J."/>
            <person name="Davidson W.S."/>
            <person name="Koop B.F."/>
        </authorList>
    </citation>
    <scope>NUCLEOTIDE SEQUENCE</scope>
    <source>
        <tissue evidence="2">Head kidney</tissue>
    </source>
</reference>
<dbReference type="Gene3D" id="3.30.420.10">
    <property type="entry name" value="Ribonuclease H-like superfamily/Ribonuclease H"/>
    <property type="match status" value="1"/>
</dbReference>
<evidence type="ECO:0000256" key="1">
    <source>
        <dbReference type="SAM" id="SignalP"/>
    </source>
</evidence>
<keyword evidence="1" id="KW-0732">Signal</keyword>
<name>B5X8Z6_SALSA</name>
<feature type="signal peptide" evidence="1">
    <location>
        <begin position="1"/>
        <end position="19"/>
    </location>
</feature>
<protein>
    <submittedName>
        <fullName evidence="2">Transposable element Tcb2 transposase</fullName>
    </submittedName>
</protein>
<accession>B5X8Z6</accession>
<dbReference type="Bgee" id="ENSSSAG00000059618">
    <property type="expression patterns" value="Expressed in camera-type eye and 13 other cell types or tissues"/>
</dbReference>
<dbReference type="AlphaFoldDB" id="B5X8Z6"/>
<proteinExistence type="evidence at transcript level"/>
<feature type="chain" id="PRO_5002840465" evidence="1">
    <location>
        <begin position="20"/>
        <end position="109"/>
    </location>
</feature>
<organism evidence="2">
    <name type="scientific">Salmo salar</name>
    <name type="common">Atlantic salmon</name>
    <dbReference type="NCBI Taxonomy" id="8030"/>
    <lineage>
        <taxon>Eukaryota</taxon>
        <taxon>Metazoa</taxon>
        <taxon>Chordata</taxon>
        <taxon>Craniata</taxon>
        <taxon>Vertebrata</taxon>
        <taxon>Euteleostomi</taxon>
        <taxon>Actinopterygii</taxon>
        <taxon>Neopterygii</taxon>
        <taxon>Teleostei</taxon>
        <taxon>Protacanthopterygii</taxon>
        <taxon>Salmoniformes</taxon>
        <taxon>Salmonidae</taxon>
        <taxon>Salmoninae</taxon>
        <taxon>Salmo</taxon>
    </lineage>
</organism>
<gene>
    <name evidence="2" type="primary">TCB2</name>
</gene>
<sequence length="109" mass="12400">MTMPPAILLVLCVISCKTGMSVLPWPAKSPYLNPIEYVWDTLDRRARAILPRNVWELAGALVEEWGNISQQELANLVQSMRRRCTAVLNAALWPHQILTVTFDTLFNFC</sequence>